<keyword evidence="1 4" id="KW-0378">Hydrolase</keyword>
<dbReference type="GO" id="GO:0042132">
    <property type="term" value="F:fructose 1,6-bisphosphate 1-phosphatase activity"/>
    <property type="evidence" value="ECO:0007669"/>
    <property type="project" value="UniProtKB-UniRule"/>
</dbReference>
<dbReference type="EC" id="3.1.3.11" evidence="4"/>
<reference evidence="5" key="2">
    <citation type="journal article" date="2021" name="PeerJ">
        <title>Extensive microbial diversity within the chicken gut microbiome revealed by metagenomics and culture.</title>
        <authorList>
            <person name="Gilroy R."/>
            <person name="Ravi A."/>
            <person name="Getino M."/>
            <person name="Pursley I."/>
            <person name="Horton D.L."/>
            <person name="Alikhan N.F."/>
            <person name="Baker D."/>
            <person name="Gharbi K."/>
            <person name="Hall N."/>
            <person name="Watson M."/>
            <person name="Adriaenssens E.M."/>
            <person name="Foster-Nyarko E."/>
            <person name="Jarju S."/>
            <person name="Secka A."/>
            <person name="Antonio M."/>
            <person name="Oren A."/>
            <person name="Chaudhuri R.R."/>
            <person name="La Ragione R."/>
            <person name="Hildebrand F."/>
            <person name="Pallen M.J."/>
        </authorList>
    </citation>
    <scope>NUCLEOTIDE SEQUENCE</scope>
    <source>
        <strain evidence="5">CHK195-15760</strain>
    </source>
</reference>
<comment type="pathway">
    <text evidence="4">Carbohydrate biosynthesis; gluconeogenesis.</text>
</comment>
<organism evidence="5 6">
    <name type="scientific">Candidatus Merdicola faecigallinarum</name>
    <dbReference type="NCBI Taxonomy" id="2840862"/>
    <lineage>
        <taxon>Bacteria</taxon>
        <taxon>Bacillati</taxon>
        <taxon>Bacillota</taxon>
        <taxon>Clostridia</taxon>
        <taxon>Candidatus Merdicola</taxon>
    </lineage>
</organism>
<gene>
    <name evidence="4" type="primary">fbp</name>
    <name evidence="5" type="ORF">IAB70_06335</name>
</gene>
<evidence type="ECO:0000256" key="2">
    <source>
        <dbReference type="ARBA" id="ARBA00023211"/>
    </source>
</evidence>
<comment type="similarity">
    <text evidence="4">Belongs to the FBPase class 3 family.</text>
</comment>
<dbReference type="InterPro" id="IPR009164">
    <property type="entry name" value="FBPtase_class3"/>
</dbReference>
<comment type="cofactor">
    <cofactor evidence="4">
        <name>Mn(2+)</name>
        <dbReference type="ChEBI" id="CHEBI:29035"/>
    </cofactor>
</comment>
<dbReference type="HAMAP" id="MF_01854">
    <property type="entry name" value="FBPase_class3"/>
    <property type="match status" value="1"/>
</dbReference>
<evidence type="ECO:0000256" key="4">
    <source>
        <dbReference type="HAMAP-Rule" id="MF_01854"/>
    </source>
</evidence>
<comment type="catalytic activity">
    <reaction evidence="4">
        <text>beta-D-fructose 1,6-bisphosphate + H2O = beta-D-fructose 6-phosphate + phosphate</text>
        <dbReference type="Rhea" id="RHEA:11064"/>
        <dbReference type="ChEBI" id="CHEBI:15377"/>
        <dbReference type="ChEBI" id="CHEBI:32966"/>
        <dbReference type="ChEBI" id="CHEBI:43474"/>
        <dbReference type="ChEBI" id="CHEBI:57634"/>
        <dbReference type="EC" id="3.1.3.11"/>
    </reaction>
</comment>
<proteinExistence type="inferred from homology"/>
<name>A0A9D1M255_9FIRM</name>
<protein>
    <recommendedName>
        <fullName evidence="4">Fructose-1,6-bisphosphatase class 3</fullName>
        <shortName evidence="4">FBPase class 3</shortName>
        <ecNumber evidence="4">3.1.3.11</ecNumber>
    </recommendedName>
    <alternativeName>
        <fullName evidence="4">D-fructose-1,6-bisphosphate 1-phosphohydrolase class 3</fullName>
    </alternativeName>
</protein>
<evidence type="ECO:0000313" key="6">
    <source>
        <dbReference type="Proteomes" id="UP000824093"/>
    </source>
</evidence>
<dbReference type="PIRSF" id="PIRSF000906">
    <property type="entry name" value="FBPtase_Bacill"/>
    <property type="match status" value="1"/>
</dbReference>
<dbReference type="InterPro" id="IPR029052">
    <property type="entry name" value="Metallo-depent_PP-like"/>
</dbReference>
<keyword evidence="2 4" id="KW-0464">Manganese</keyword>
<evidence type="ECO:0000256" key="3">
    <source>
        <dbReference type="ARBA" id="ARBA00023277"/>
    </source>
</evidence>
<accession>A0A9D1M255</accession>
<dbReference type="SUPFAM" id="SSF56300">
    <property type="entry name" value="Metallo-dependent phosphatases"/>
    <property type="match status" value="1"/>
</dbReference>
<sequence>MKHSSEQKYLELLAERFPTIQDVCTEIINLKAILNLPKGTEHFLSDLHGEYEPFLHILKNASGVIKTKIDETFGNSMTSAERRKLATLIYYPEEKLAIIKEELKRKEERKEFYKITLYRLIKICTIVASKYSRSKVRKAMPKGYEYIIDELLHANQNVMDKESYYDQIIHSIIKLERAEAFIIAISNLIQQLAIDHLHIIGDIYDRGPGPDIIMDKLMKYHSIDIEWGNHDIIWMGSACGSAACIMNVLRICARYGNLDILEDAYGINIRPMIEFAEEEYPKVSSVFQTNKIEGARQSEIEKYAKIEKAAAIIQFKLEGNIIKKHPEYEMEDRLLLDKIQGGKIRINNIKYKLLDDDFPTIDEKDPYCLTKREEEVVQKLVKGFKNSEKLQRHVNFLYTKGSIYKIYNGNLLIHGCIPMDENGELAKVNFDGNIRSGKELLDYIDQIARKAFFAEEQTEEKQNAMDFMWYLWCGKYSPIFCKDAMRTFERYFIDDKEIRKEIKNPFYTFTQEEGACIKIIKEFNLDPETSHIISGHIPVKYKEGESPIKANGKLLVIDGGLSKAYQKTTGIAGYTLIYNSYGLVLTAHEAFTSTEQAILNELDIHSTKQIVEKVERKKISDTDIGRQLKEEIEDLNQLLNAYRNGMIK</sequence>
<dbReference type="Pfam" id="PF06874">
    <property type="entry name" value="FBPase_2"/>
    <property type="match status" value="1"/>
</dbReference>
<dbReference type="AlphaFoldDB" id="A0A9D1M255"/>
<reference evidence="5" key="1">
    <citation type="submission" date="2020-10" db="EMBL/GenBank/DDBJ databases">
        <authorList>
            <person name="Gilroy R."/>
        </authorList>
    </citation>
    <scope>NUCLEOTIDE SEQUENCE</scope>
    <source>
        <strain evidence="5">CHK195-15760</strain>
    </source>
</reference>
<dbReference type="EMBL" id="DVNH01000048">
    <property type="protein sequence ID" value="HIU52209.1"/>
    <property type="molecule type" value="Genomic_DNA"/>
</dbReference>
<evidence type="ECO:0000313" key="5">
    <source>
        <dbReference type="EMBL" id="HIU52209.1"/>
    </source>
</evidence>
<dbReference type="GO" id="GO:0006094">
    <property type="term" value="P:gluconeogenesis"/>
    <property type="evidence" value="ECO:0007669"/>
    <property type="project" value="UniProtKB-UniRule"/>
</dbReference>
<evidence type="ECO:0000256" key="1">
    <source>
        <dbReference type="ARBA" id="ARBA00022801"/>
    </source>
</evidence>
<dbReference type="Gene3D" id="3.60.21.10">
    <property type="match status" value="1"/>
</dbReference>
<keyword evidence="3 4" id="KW-0119">Carbohydrate metabolism</keyword>
<dbReference type="Proteomes" id="UP000824093">
    <property type="component" value="Unassembled WGS sequence"/>
</dbReference>
<comment type="caution">
    <text evidence="5">The sequence shown here is derived from an EMBL/GenBank/DDBJ whole genome shotgun (WGS) entry which is preliminary data.</text>
</comment>